<comment type="caution">
    <text evidence="4">The sequence shown here is derived from an EMBL/GenBank/DDBJ whole genome shotgun (WGS) entry which is preliminary data.</text>
</comment>
<protein>
    <recommendedName>
        <fullName evidence="3">Chorein N-terminal domain-containing protein</fullName>
    </recommendedName>
</protein>
<dbReference type="InterPro" id="IPR039782">
    <property type="entry name" value="VPS13B"/>
</dbReference>
<dbReference type="Proteomes" id="UP000663829">
    <property type="component" value="Unassembled WGS sequence"/>
</dbReference>
<dbReference type="InterPro" id="IPR026854">
    <property type="entry name" value="VPS13_N"/>
</dbReference>
<evidence type="ECO:0000256" key="1">
    <source>
        <dbReference type="ARBA" id="ARBA00022448"/>
    </source>
</evidence>
<dbReference type="Pfam" id="PF12624">
    <property type="entry name" value="VPS13_N"/>
    <property type="match status" value="1"/>
</dbReference>
<feature type="compositionally biased region" description="Low complexity" evidence="2">
    <location>
        <begin position="3241"/>
        <end position="3264"/>
    </location>
</feature>
<feature type="region of interest" description="Disordered" evidence="2">
    <location>
        <begin position="120"/>
        <end position="141"/>
    </location>
</feature>
<keyword evidence="6" id="KW-1185">Reference proteome</keyword>
<feature type="region of interest" description="Disordered" evidence="2">
    <location>
        <begin position="2990"/>
        <end position="3018"/>
    </location>
</feature>
<dbReference type="PANTHER" id="PTHR12517:SF0">
    <property type="entry name" value="INTERMEMBRANE LIPID TRANSFER PROTEIN VPS13B"/>
    <property type="match status" value="1"/>
</dbReference>
<feature type="compositionally biased region" description="Low complexity" evidence="2">
    <location>
        <begin position="3439"/>
        <end position="3453"/>
    </location>
</feature>
<gene>
    <name evidence="4" type="ORF">GPM918_LOCUS3342</name>
    <name evidence="5" type="ORF">SRO942_LOCUS3342</name>
</gene>
<name>A0A813SAL3_9BILA</name>
<dbReference type="PANTHER" id="PTHR12517">
    <property type="entry name" value="VACUOLAR PROTEIN SORTING-ASSOCIATED PROTEIN 13B"/>
    <property type="match status" value="1"/>
</dbReference>
<feature type="region of interest" description="Disordered" evidence="2">
    <location>
        <begin position="3436"/>
        <end position="3460"/>
    </location>
</feature>
<accession>A0A813SAL3</accession>
<proteinExistence type="predicted"/>
<evidence type="ECO:0000259" key="3">
    <source>
        <dbReference type="Pfam" id="PF12624"/>
    </source>
</evidence>
<organism evidence="4 6">
    <name type="scientific">Didymodactylos carnosus</name>
    <dbReference type="NCBI Taxonomy" id="1234261"/>
    <lineage>
        <taxon>Eukaryota</taxon>
        <taxon>Metazoa</taxon>
        <taxon>Spiralia</taxon>
        <taxon>Gnathifera</taxon>
        <taxon>Rotifera</taxon>
        <taxon>Eurotatoria</taxon>
        <taxon>Bdelloidea</taxon>
        <taxon>Philodinida</taxon>
        <taxon>Philodinidae</taxon>
        <taxon>Didymodactylos</taxon>
    </lineage>
</organism>
<evidence type="ECO:0000313" key="6">
    <source>
        <dbReference type="Proteomes" id="UP000663829"/>
    </source>
</evidence>
<feature type="region of interest" description="Disordered" evidence="2">
    <location>
        <begin position="316"/>
        <end position="351"/>
    </location>
</feature>
<dbReference type="OrthoDB" id="445152at2759"/>
<evidence type="ECO:0000256" key="2">
    <source>
        <dbReference type="SAM" id="MobiDB-lite"/>
    </source>
</evidence>
<dbReference type="EMBL" id="CAJOBC010000407">
    <property type="protein sequence ID" value="CAF3582433.1"/>
    <property type="molecule type" value="Genomic_DNA"/>
</dbReference>
<sequence>MSGSDYVSNIKHSRIMFKLESYLAPWLLSYINQYVELKREDFQLSLWGGDAVFNNLKLRLSAIQKLVPQLPIEFTSGKITELRIHVPWTRITSEPIIVTINQIELVVVLNKDCQFLTSYSRSSSNNSLNESITSDSVSSPSDTSYVDQSNYMQTILTRVINNVHLIVNNLIVKFIEDDIVLSLSIKTCECYSVNQQWDKSYIDLTVQDLFLRRILSLSDVVLCLDKTDQSGKIKLYQDPIIYRCSIQCRIQMGYTNILQKKPFQIRLSFHCVENFILSINDLQLPMCMKLIEICLAIFYGQLYLPNMTTVTKETAETKHNTLTSSTTTTTTISPLPVPSPPPTDSTQTMSNEQSQAGWVQWAWSYVPSISTVLGDDSETTENHDQEQQQLVQQTPQALILFAGLYFDHIILQFKLTHNRKHYTSEKMVFIPFMEFTADKASVEIVKRQNECLVVQFGIRSMAINALGQCSCGFNDGNNNTSVITPLFFSNDNESYNDGSYLSWSLFCPDDRLQPLSSFVFDLEQRCQELTDKHVLERYGAFYFEYYWCIDMSLKKNDDNDGYLPHEDGRLRFLFDSYTFNISATSVHHLMKILQVAQIETYTRTYWKLPTEKELDLLDTEHIQVPDEKIVRKLDSYFPLRYYITKINNLNIYIYPYKHQSTTKQLTPSSYYLPQSSPSSIPQTMQSLFLVTINNIDFNISTPMYSRKIVRLISLISTPSKKILCNSQTQFLFHVPTIILSSDMQEQLVTLNELKFHFSLLPHAHLWKKQHQIVWEFNCECSKFNINLTKQFSLQIYQIFVQQWFLTIDKELKLKLPINTDVPGVLPMTSKGHSNENDGIEISFNQFHVHYFVTFSSFGGTLNLYSFHIRHNQNQIFEAPINTKKFIENLYQKHSLHAQSTSARKNSVSDGNNVRLVTPGSASPYHNQVQQVNIFLSSKFQCPISFDFTRAPSFLCFDLQGFYFHLNPIINDYFNYLSSHIEHQQSVLPRTTTILEDDHMSISSSTTQSEIPSRFFKRPSPEPIQKPKTPNDVYALIRTTHLHITIHPNLLVLSKHLVLCLPDIELKSSQLKMSLWTIEHPTASVQNSTLTGDRLPWLIKFDLLQLFLLKDTYSLQLALKEQKTLEENITWLIRPFLINIDIPIKCEYKQTVQSLNISVHIHIPDTIQCYLSPKHLKDLVQFIQTLLQNIEQIQKFISLVTIKDDIVEQQQKDNNNDLIPQSDILSIKSMIEHSTNSLLGIPLDDEIQSQSSSSFHYPLFDPTISPYPSRSSSTRITPERSLIVQQSNKIHYSFFTQLTLSKFLLICDYDVNKHLSTQCENLLLFYDADEHHHKLSFQIQTFSIKKEDETNICETLTDGDDIKKAIHFTMTRATVDNLYSKLNLPQIRSNKIAAQHITELLLTIKAIELRLFEFIQPIIAYKAVIKSRPPMKKNLKEMPLFFPWDIPLISMDIQKIRVLLPIHQIQTTNSYEKFNMFLLQIDRTKIEWQLDNPIQRNSIKYTQIYEEARTKGETVRPGTYMEDRQYRLSMSNITFQLCSISSKMTNTDTFEQQYSTNPAHVWNTTIMNNNDDEILQKSLMEPFSFTVAIALPLFSKYNSQLLLLNGYVMEVHCKTVCFHVTDQDLSLMTSTAANMKQIIESFIQQQQPFASEISQPLFHNKPSEPSKSTSVIPFELFMVADRLTFDFCTISSSLLNPVCLIEIESPHTVCTLFSEHKSHHIQLCIYDLRIRQHSNDSRGNQTSSFIPHHSLFSSPVFETRQGEVVNRKTGLISNFLTFYFDYDFIHEEKYNLLIERQSELHINPILLLTFCTLVKNLDTIVKRYKPITVSDQKSTNQHCSRIIKLDLSTFPIALFWDKHTELSLGNIRLTIDYDSNSAAVCYGLVIKDLRLNFQSKRFLNPCTITSTIDHFQSSTSSIKFDVTTLAIQFTFDTLHFILEQTQIIKNLVEQLKLVFVVDGDHVKVAKQIKNEILFVDDLRNGSMKYVFDEGNGDEPQVNEIVFSHSQDNKTSCMTWKYENRRTIIKCSILPLPFEDELGGITLVDENNVTHSKQPQRVECLLQYWHPCYTEFLTYHNFKLVDGESTFMDFSSDLNLNPFSDIWRIVILHHTSILTTSQISANSLAASTRIDSFQSNRYQPQIQMILTIPNIRLNFLLNDETTTTTNDLIQFYSTLKKCSHDVLTLNLDNLSFDYCQRFESKLFDFETSLSIDYLEYRFLTRRSCLEPAYINLKLFINDKSSSSSLQTIFDTTTQNSKYSQLFNDSSSSTIVTIHQIKMYIDHLNIRFSQSLFHLFNILYMTWMKSKLFDSLTQDTKKLFSATIPSESQENVLSYYTYYLFYNHLNYTVELKQYGTNEQILIEPHTSIDYSWYKHSRTPLLLSFSIPQLNHIQTGAYNIHHIDEIDQDNENLTISSLKLLKFINSPYTMYIKNDLDQHGIRRSIHLFGSLIIRNFCDIDLTLHIEQQKTTSILEKILPANGQYVSLIQSVQQMQAIKWKIVNNDKYSERYLIQDLLQQPQQGIFSSNGNNTSLWIHLFNEIIFGTDSMCTCLVFTPIVIYRSYLTDSIYLHLNQKSKQSTSYPIETTLLLESNAKTNYYYSIHKDFVYTLRLQQLDSKTPTDCVYELNSLTYSKIENIEYIQINTNQTITDYVLELKSFHQHHSHTTSIVDLLQEQQREEKKTNDIVHLPSSANDVLVPITMVQTISANGPSMYDVTSNILLKQKQSEESTAVNNHNTDAGELTNSIDCRLETSLLYSKLNTILIKLKPSTIIQNLTPYEFIINFNQNEQKVYLLREQSLCLPKLTSNLLQFTLLINDTDRMQCSPIEIISSSVIASSKSNRLYLNSSLDLNFIASSNTEHYLFKIKFIHLDNTNIFTLSSKYVLNNKTNMPLKCRILLWSPLKSSLKPQQQPQTVDTTINVLNVDKHSLCSIYRFQDIPNTANQYYLIFEHEMKHYSQYVSKPIRLVQKQEQDGDRQCLCLFKNDTFLNTTKDSQNEQKKSTRKYPQNDGTTALKKSLSTDDAQLKSTPLTSGMYSLSGELIAVTQLIHPISNIIHLNVNDNSMCSYLQIVNACICPLLCRTGTTVFLPHLLPPLSSTLIGLDARNYIFDIDSSSSSLTMSTKLSFAFFPLNNSVQTSSMTNFRTNLLTLYFQSLSTVHWSRPIRMDEQAEDVFLPIPGLHDVLIRYPSVSLCSSRTIIIEPVHRQRAVKTTSKTAGSIRRSLKHFVSSRPPSPTQIMTISETTSTSRHYRSASASASSITVESGSQSDDDVITRPTSSDLSLSSLYAKLWSPPPSSTQQQQQQKQQVNTDQKHVYLTFQLNKLSLLLLDELTNIQIYNEIVRITIDQIDLHFYQRLKCQDSLNQQQLLLTFEQLQIDNQLYSPKQAYDFPVVLMSKDKLTKTTHTKKKQIITPDNRLPNDDMNESSSSLLPITAVANSPSRSDSSLTRHYSSSSTATSDTVFPRRTNNHSIMVLTSDTCPSRMRRERTIDLKRSRSFFYFNLHRFNSRLIKIDLNLKSFDLCIEDHFIYALLDVFSHLLPLNLRLAEHEEQRKIIVEYIDDRLSHPFICETLIIDVVDVTLSIHAQMKMYIGCNQLPMFIDKFHRQYLYVTRKQILSLLTRHYLLSLLTRTPWLLGSFDLLGNPSVLIRNITNGVYDMIHMPYIGMRHGPSGFMSGVSDGATSLLKHLSLGTLTSVTSFANSIARNMDRLAMDNEHSTRNEETRRQLPIGMTEGMLQGLELLSLSLLGAVAGLAEQPMQSFRNRHRGQTTTTVLSGVGKGLVGIVAKPVGGVAQLISQTGQGILYGSGLVYIPHRRYRQIELRTTNSSTSRLKFRNNIQSTDEILDALDYIQEENLNEQGSMLLTSNALILYSKDDENEKVKYSLADIDLIKPADSTTILSIVPASSKTIHTAINHDLIEAFVRSQQQPGIHTERQEQHQDRLSFYVDSRLRNDFISLFHCTKNQL</sequence>
<dbReference type="Proteomes" id="UP000681722">
    <property type="component" value="Unassembled WGS sequence"/>
</dbReference>
<feature type="domain" description="Chorein N-terminal" evidence="3">
    <location>
        <begin position="19"/>
        <end position="244"/>
    </location>
</feature>
<keyword evidence="1" id="KW-0813">Transport</keyword>
<reference evidence="4" key="1">
    <citation type="submission" date="2021-02" db="EMBL/GenBank/DDBJ databases">
        <authorList>
            <person name="Nowell W R."/>
        </authorList>
    </citation>
    <scope>NUCLEOTIDE SEQUENCE</scope>
</reference>
<evidence type="ECO:0000313" key="4">
    <source>
        <dbReference type="EMBL" id="CAF0797639.1"/>
    </source>
</evidence>
<feature type="compositionally biased region" description="Low complexity" evidence="2">
    <location>
        <begin position="321"/>
        <end position="334"/>
    </location>
</feature>
<evidence type="ECO:0000313" key="5">
    <source>
        <dbReference type="EMBL" id="CAF3582433.1"/>
    </source>
</evidence>
<dbReference type="EMBL" id="CAJNOQ010000407">
    <property type="protein sequence ID" value="CAF0797639.1"/>
    <property type="molecule type" value="Genomic_DNA"/>
</dbReference>
<feature type="region of interest" description="Disordered" evidence="2">
    <location>
        <begin position="3224"/>
        <end position="3275"/>
    </location>
</feature>